<protein>
    <recommendedName>
        <fullName evidence="4">6-phosphofructokinase</fullName>
        <ecNumber evidence="4">2.7.1.11</ecNumber>
    </recommendedName>
</protein>
<dbReference type="EMBL" id="BARS01002610">
    <property type="protein sequence ID" value="GAF70052.1"/>
    <property type="molecule type" value="Genomic_DNA"/>
</dbReference>
<dbReference type="SUPFAM" id="SSF53784">
    <property type="entry name" value="Phosphofructokinase"/>
    <property type="match status" value="1"/>
</dbReference>
<dbReference type="GO" id="GO:0070095">
    <property type="term" value="F:fructose-6-phosphate binding"/>
    <property type="evidence" value="ECO:0007669"/>
    <property type="project" value="TreeGrafter"/>
</dbReference>
<dbReference type="InterPro" id="IPR000023">
    <property type="entry name" value="Phosphofructokinase_dom"/>
</dbReference>
<keyword evidence="8" id="KW-0547">Nucleotide-binding</keyword>
<comment type="subcellular location">
    <subcellularLocation>
        <location evidence="2">Cytoplasm</location>
    </subcellularLocation>
</comment>
<comment type="pathway">
    <text evidence="3">Carbohydrate degradation; glycolysis; D-glyceraldehyde 3-phosphate and glycerone phosphate from D-glucose: step 3/4.</text>
</comment>
<evidence type="ECO:0000256" key="10">
    <source>
        <dbReference type="ARBA" id="ARBA00022840"/>
    </source>
</evidence>
<dbReference type="PANTHER" id="PTHR13697">
    <property type="entry name" value="PHOSPHOFRUCTOKINASE"/>
    <property type="match status" value="1"/>
</dbReference>
<feature type="domain" description="Phosphofructokinase" evidence="14">
    <location>
        <begin position="8"/>
        <end position="96"/>
    </location>
</feature>
<feature type="non-terminal residue" evidence="15">
    <location>
        <position position="98"/>
    </location>
</feature>
<dbReference type="GO" id="GO:0048029">
    <property type="term" value="F:monosaccharide binding"/>
    <property type="evidence" value="ECO:0007669"/>
    <property type="project" value="TreeGrafter"/>
</dbReference>
<dbReference type="Pfam" id="PF00365">
    <property type="entry name" value="PFK"/>
    <property type="match status" value="1"/>
</dbReference>
<dbReference type="GO" id="GO:0006002">
    <property type="term" value="P:fructose 6-phosphate metabolic process"/>
    <property type="evidence" value="ECO:0007669"/>
    <property type="project" value="InterPro"/>
</dbReference>
<keyword evidence="6" id="KW-0808">Transferase</keyword>
<dbReference type="GO" id="GO:0016208">
    <property type="term" value="F:AMP binding"/>
    <property type="evidence" value="ECO:0007669"/>
    <property type="project" value="TreeGrafter"/>
</dbReference>
<dbReference type="PANTHER" id="PTHR13697:SF4">
    <property type="entry name" value="ATP-DEPENDENT 6-PHOSPHOFRUCTOKINASE"/>
    <property type="match status" value="1"/>
</dbReference>
<dbReference type="GO" id="GO:0003872">
    <property type="term" value="F:6-phosphofructokinase activity"/>
    <property type="evidence" value="ECO:0007669"/>
    <property type="project" value="UniProtKB-EC"/>
</dbReference>
<evidence type="ECO:0000256" key="1">
    <source>
        <dbReference type="ARBA" id="ARBA00001946"/>
    </source>
</evidence>
<dbReference type="GO" id="GO:0005524">
    <property type="term" value="F:ATP binding"/>
    <property type="evidence" value="ECO:0007669"/>
    <property type="project" value="UniProtKB-KW"/>
</dbReference>
<evidence type="ECO:0000256" key="5">
    <source>
        <dbReference type="ARBA" id="ARBA00022490"/>
    </source>
</evidence>
<dbReference type="Gene3D" id="3.40.50.450">
    <property type="match status" value="1"/>
</dbReference>
<comment type="catalytic activity">
    <reaction evidence="13">
        <text>beta-D-fructose 6-phosphate + ATP = beta-D-fructose 1,6-bisphosphate + ADP + H(+)</text>
        <dbReference type="Rhea" id="RHEA:16109"/>
        <dbReference type="ChEBI" id="CHEBI:15378"/>
        <dbReference type="ChEBI" id="CHEBI:30616"/>
        <dbReference type="ChEBI" id="CHEBI:32966"/>
        <dbReference type="ChEBI" id="CHEBI:57634"/>
        <dbReference type="ChEBI" id="CHEBI:456216"/>
        <dbReference type="EC" id="2.7.1.11"/>
    </reaction>
</comment>
<keyword evidence="7" id="KW-0479">Metal-binding</keyword>
<gene>
    <name evidence="15" type="ORF">S01H1_04999</name>
</gene>
<evidence type="ECO:0000256" key="2">
    <source>
        <dbReference type="ARBA" id="ARBA00004496"/>
    </source>
</evidence>
<dbReference type="GO" id="GO:0061621">
    <property type="term" value="P:canonical glycolysis"/>
    <property type="evidence" value="ECO:0007669"/>
    <property type="project" value="TreeGrafter"/>
</dbReference>
<evidence type="ECO:0000259" key="14">
    <source>
        <dbReference type="Pfam" id="PF00365"/>
    </source>
</evidence>
<dbReference type="AlphaFoldDB" id="X0S2A0"/>
<evidence type="ECO:0000256" key="4">
    <source>
        <dbReference type="ARBA" id="ARBA00012055"/>
    </source>
</evidence>
<dbReference type="GO" id="GO:0005945">
    <property type="term" value="C:6-phosphofructokinase complex"/>
    <property type="evidence" value="ECO:0007669"/>
    <property type="project" value="TreeGrafter"/>
</dbReference>
<dbReference type="InterPro" id="IPR022953">
    <property type="entry name" value="ATP_PFK"/>
</dbReference>
<keyword evidence="12" id="KW-0324">Glycolysis</keyword>
<keyword evidence="11" id="KW-0460">Magnesium</keyword>
<keyword evidence="9" id="KW-0418">Kinase</keyword>
<evidence type="ECO:0000256" key="7">
    <source>
        <dbReference type="ARBA" id="ARBA00022723"/>
    </source>
</evidence>
<name>X0S2A0_9ZZZZ</name>
<organism evidence="15">
    <name type="scientific">marine sediment metagenome</name>
    <dbReference type="NCBI Taxonomy" id="412755"/>
    <lineage>
        <taxon>unclassified sequences</taxon>
        <taxon>metagenomes</taxon>
        <taxon>ecological metagenomes</taxon>
    </lineage>
</organism>
<comment type="caution">
    <text evidence="15">The sequence shown here is derived from an EMBL/GenBank/DDBJ whole genome shotgun (WGS) entry which is preliminary data.</text>
</comment>
<keyword evidence="10" id="KW-0067">ATP-binding</keyword>
<comment type="cofactor">
    <cofactor evidence="1">
        <name>Mg(2+)</name>
        <dbReference type="ChEBI" id="CHEBI:18420"/>
    </cofactor>
</comment>
<keyword evidence="5" id="KW-0963">Cytoplasm</keyword>
<dbReference type="GO" id="GO:0042802">
    <property type="term" value="F:identical protein binding"/>
    <property type="evidence" value="ECO:0007669"/>
    <property type="project" value="TreeGrafter"/>
</dbReference>
<evidence type="ECO:0000256" key="13">
    <source>
        <dbReference type="ARBA" id="ARBA00048070"/>
    </source>
</evidence>
<reference evidence="15" key="1">
    <citation type="journal article" date="2014" name="Front. Microbiol.">
        <title>High frequency of phylogenetically diverse reductive dehalogenase-homologous genes in deep subseafloor sedimentary metagenomes.</title>
        <authorList>
            <person name="Kawai M."/>
            <person name="Futagami T."/>
            <person name="Toyoda A."/>
            <person name="Takaki Y."/>
            <person name="Nishi S."/>
            <person name="Hori S."/>
            <person name="Arai W."/>
            <person name="Tsubouchi T."/>
            <person name="Morono Y."/>
            <person name="Uchiyama I."/>
            <person name="Ito T."/>
            <person name="Fujiyama A."/>
            <person name="Inagaki F."/>
            <person name="Takami H."/>
        </authorList>
    </citation>
    <scope>NUCLEOTIDE SEQUENCE</scope>
    <source>
        <strain evidence="15">Expedition CK06-06</strain>
    </source>
</reference>
<evidence type="ECO:0000256" key="6">
    <source>
        <dbReference type="ARBA" id="ARBA00022679"/>
    </source>
</evidence>
<dbReference type="EC" id="2.7.1.11" evidence="4"/>
<dbReference type="InterPro" id="IPR035966">
    <property type="entry name" value="PKF_sf"/>
</dbReference>
<sequence length="98" mass="10358">MAPNRPRRIAVLASGGDASGMNACLRAVVRAGCDAGMEIMGVRRGFSGLIAGDIAPLGRRDVGNIVQRGGIVLGTSRCEEFRTVEGRSKAVRFLREAE</sequence>
<accession>X0S2A0</accession>
<evidence type="ECO:0000256" key="12">
    <source>
        <dbReference type="ARBA" id="ARBA00023152"/>
    </source>
</evidence>
<dbReference type="GO" id="GO:0046872">
    <property type="term" value="F:metal ion binding"/>
    <property type="evidence" value="ECO:0007669"/>
    <property type="project" value="UniProtKB-KW"/>
</dbReference>
<evidence type="ECO:0000256" key="9">
    <source>
        <dbReference type="ARBA" id="ARBA00022777"/>
    </source>
</evidence>
<evidence type="ECO:0000256" key="8">
    <source>
        <dbReference type="ARBA" id="ARBA00022741"/>
    </source>
</evidence>
<proteinExistence type="predicted"/>
<evidence type="ECO:0000313" key="15">
    <source>
        <dbReference type="EMBL" id="GAF70052.1"/>
    </source>
</evidence>
<dbReference type="UniPathway" id="UPA00109">
    <property type="reaction ID" value="UER00182"/>
</dbReference>
<evidence type="ECO:0000256" key="3">
    <source>
        <dbReference type="ARBA" id="ARBA00004679"/>
    </source>
</evidence>
<dbReference type="GO" id="GO:0030388">
    <property type="term" value="P:fructose 1,6-bisphosphate metabolic process"/>
    <property type="evidence" value="ECO:0007669"/>
    <property type="project" value="TreeGrafter"/>
</dbReference>
<dbReference type="PRINTS" id="PR00476">
    <property type="entry name" value="PHFRCTKINASE"/>
</dbReference>
<evidence type="ECO:0000256" key="11">
    <source>
        <dbReference type="ARBA" id="ARBA00022842"/>
    </source>
</evidence>